<dbReference type="Proteomes" id="UP000244906">
    <property type="component" value="Unassembled WGS sequence"/>
</dbReference>
<dbReference type="InterPro" id="IPR036188">
    <property type="entry name" value="FAD/NAD-bd_sf"/>
</dbReference>
<evidence type="ECO:0000313" key="1">
    <source>
        <dbReference type="EMBL" id="PVZ72091.1"/>
    </source>
</evidence>
<dbReference type="AlphaFoldDB" id="A0A2V1GYA5"/>
<name>A0A2V1GYA5_9GAMM</name>
<evidence type="ECO:0000313" key="2">
    <source>
        <dbReference type="Proteomes" id="UP000244906"/>
    </source>
</evidence>
<dbReference type="SUPFAM" id="SSF51905">
    <property type="entry name" value="FAD/NAD(P)-binding domain"/>
    <property type="match status" value="1"/>
</dbReference>
<dbReference type="PANTHER" id="PTHR42877:SF4">
    <property type="entry name" value="FAD_NAD(P)-BINDING DOMAIN-CONTAINING PROTEIN-RELATED"/>
    <property type="match status" value="1"/>
</dbReference>
<accession>A0A2V1GYA5</accession>
<dbReference type="OrthoDB" id="9766402at2"/>
<dbReference type="Gene3D" id="3.50.50.60">
    <property type="entry name" value="FAD/NAD(P)-binding domain"/>
    <property type="match status" value="2"/>
</dbReference>
<gene>
    <name evidence="1" type="ORF">DC094_03470</name>
</gene>
<dbReference type="PRINTS" id="PR00411">
    <property type="entry name" value="PNDRDTASEI"/>
</dbReference>
<comment type="caution">
    <text evidence="1">The sequence shown here is derived from an EMBL/GenBank/DDBJ whole genome shotgun (WGS) entry which is preliminary data.</text>
</comment>
<keyword evidence="1" id="KW-0560">Oxidoreductase</keyword>
<dbReference type="GO" id="GO:0004497">
    <property type="term" value="F:monooxygenase activity"/>
    <property type="evidence" value="ECO:0007669"/>
    <property type="project" value="UniProtKB-KW"/>
</dbReference>
<keyword evidence="1" id="KW-0503">Monooxygenase</keyword>
<protein>
    <submittedName>
        <fullName evidence="1">4-hydroxyacetophenone monooxygenase</fullName>
    </submittedName>
</protein>
<reference evidence="1 2" key="1">
    <citation type="submission" date="2018-04" db="EMBL/GenBank/DDBJ databases">
        <title>Thalassorhabdus spongiae gen. nov., sp. nov., isolated from a marine sponge in South-West Iceland.</title>
        <authorList>
            <person name="Knobloch S."/>
            <person name="Daussin A."/>
            <person name="Johannsson R."/>
            <person name="Marteinsson V.T."/>
        </authorList>
    </citation>
    <scope>NUCLEOTIDE SEQUENCE [LARGE SCALE GENOMIC DNA]</scope>
    <source>
        <strain evidence="1 2">Hp12</strain>
    </source>
</reference>
<proteinExistence type="predicted"/>
<sequence>MSIAHLKGTSNPKIIIIGSGFAGIGMAIRLKQSGINQFILLEKASSVGGTWRDNHYPGAACDVQSHLYSFSFEAKPDWSHMFGKQSEILSYIEHCVEKYQLAPHLRFGCEISGAEYDQANGLWNIQTKDGQLFSANEIISASGGLSQPTLPNILGIEKYQKESFHSSRWNHNFSVENKTISVIGTGASAIQFVPELLKQGAKVKLFQRTPPWILPKPDRKIGKFEQNIYKKLPILQNIFRQSIFWKLEARATGMVNFPWILKIGQKLAKRHLKKIVKDPVLCEKLTPNYTIGCKRILLSNNYLQAMQHPNLELITDAVTEITEQGVSTANAEHSCDAIIYGTGFSAAENCIPFPVTGKNQQTLSDYWKSINGAEAYKGISVNGFPNWSFIVGPNTLLGHSSIILMIEPQVEHILRLIKERRIRNLKSIEVSESAQQEWNKIIRKRSEKTVWQSGGCQSWYLTKDGKNTTLWPGFTFEFKKALLANDISNYQLEEYTASSATADEQIA</sequence>
<dbReference type="RefSeq" id="WP_116685675.1">
    <property type="nucleotide sequence ID" value="NZ_CAWNYD010000001.1"/>
</dbReference>
<dbReference type="PANTHER" id="PTHR42877">
    <property type="entry name" value="L-ORNITHINE N(5)-MONOOXYGENASE-RELATED"/>
    <property type="match status" value="1"/>
</dbReference>
<dbReference type="InterPro" id="IPR051209">
    <property type="entry name" value="FAD-bind_Monooxygenase_sf"/>
</dbReference>
<dbReference type="EMBL" id="QDDL01000001">
    <property type="protein sequence ID" value="PVZ72091.1"/>
    <property type="molecule type" value="Genomic_DNA"/>
</dbReference>
<keyword evidence="2" id="KW-1185">Reference proteome</keyword>
<organism evidence="1 2">
    <name type="scientific">Pelagibaculum spongiae</name>
    <dbReference type="NCBI Taxonomy" id="2080658"/>
    <lineage>
        <taxon>Bacteria</taxon>
        <taxon>Pseudomonadati</taxon>
        <taxon>Pseudomonadota</taxon>
        <taxon>Gammaproteobacteria</taxon>
        <taxon>Oceanospirillales</taxon>
        <taxon>Pelagibaculum</taxon>
    </lineage>
</organism>
<dbReference type="Pfam" id="PF13738">
    <property type="entry name" value="Pyr_redox_3"/>
    <property type="match status" value="1"/>
</dbReference>